<keyword evidence="6" id="KW-0325">Glycoprotein</keyword>
<keyword evidence="3" id="KW-1133">Transmembrane helix</keyword>
<evidence type="ECO:0000256" key="1">
    <source>
        <dbReference type="ARBA" id="ARBA00004141"/>
    </source>
</evidence>
<protein>
    <recommendedName>
        <fullName evidence="7">Receptor ligand binding region domain-containing protein</fullName>
    </recommendedName>
</protein>
<dbReference type="GO" id="GO:0016020">
    <property type="term" value="C:membrane"/>
    <property type="evidence" value="ECO:0007669"/>
    <property type="project" value="UniProtKB-SubCell"/>
</dbReference>
<keyword evidence="9" id="KW-1185">Reference proteome</keyword>
<dbReference type="Pfam" id="PF01094">
    <property type="entry name" value="ANF_receptor"/>
    <property type="match status" value="1"/>
</dbReference>
<evidence type="ECO:0000256" key="2">
    <source>
        <dbReference type="ARBA" id="ARBA00022692"/>
    </source>
</evidence>
<keyword evidence="5" id="KW-0675">Receptor</keyword>
<accession>A0A6A6LZ25</accession>
<dbReference type="PRINTS" id="PR00248">
    <property type="entry name" value="GPCRMGR"/>
</dbReference>
<dbReference type="GO" id="GO:0004930">
    <property type="term" value="F:G protein-coupled receptor activity"/>
    <property type="evidence" value="ECO:0007669"/>
    <property type="project" value="InterPro"/>
</dbReference>
<dbReference type="AlphaFoldDB" id="A0A6A6LZ25"/>
<dbReference type="InterPro" id="IPR028082">
    <property type="entry name" value="Peripla_BP_I"/>
</dbReference>
<evidence type="ECO:0000259" key="7">
    <source>
        <dbReference type="Pfam" id="PF01094"/>
    </source>
</evidence>
<keyword evidence="2" id="KW-0812">Transmembrane</keyword>
<reference evidence="8 9" key="1">
    <citation type="journal article" date="2020" name="Mol. Plant">
        <title>The Chromosome-Based Rubber Tree Genome Provides New Insights into Spurge Genome Evolution and Rubber Biosynthesis.</title>
        <authorList>
            <person name="Liu J."/>
            <person name="Shi C."/>
            <person name="Shi C.C."/>
            <person name="Li W."/>
            <person name="Zhang Q.J."/>
            <person name="Zhang Y."/>
            <person name="Li K."/>
            <person name="Lu H.F."/>
            <person name="Shi C."/>
            <person name="Zhu S.T."/>
            <person name="Xiao Z.Y."/>
            <person name="Nan H."/>
            <person name="Yue Y."/>
            <person name="Zhu X.G."/>
            <person name="Wu Y."/>
            <person name="Hong X.N."/>
            <person name="Fan G.Y."/>
            <person name="Tong Y."/>
            <person name="Zhang D."/>
            <person name="Mao C.L."/>
            <person name="Liu Y.L."/>
            <person name="Hao S.J."/>
            <person name="Liu W.Q."/>
            <person name="Lv M.Q."/>
            <person name="Zhang H.B."/>
            <person name="Liu Y."/>
            <person name="Hu-Tang G.R."/>
            <person name="Wang J.P."/>
            <person name="Wang J.H."/>
            <person name="Sun Y.H."/>
            <person name="Ni S.B."/>
            <person name="Chen W.B."/>
            <person name="Zhang X.C."/>
            <person name="Jiao Y.N."/>
            <person name="Eichler E.E."/>
            <person name="Li G.H."/>
            <person name="Liu X."/>
            <person name="Gao L.Z."/>
        </authorList>
    </citation>
    <scope>NUCLEOTIDE SEQUENCE [LARGE SCALE GENOMIC DNA]</scope>
    <source>
        <strain evidence="9">cv. GT1</strain>
        <tissue evidence="8">Leaf</tissue>
    </source>
</reference>
<evidence type="ECO:0000256" key="3">
    <source>
        <dbReference type="ARBA" id="ARBA00022989"/>
    </source>
</evidence>
<comment type="subcellular location">
    <subcellularLocation>
        <location evidence="1">Membrane</location>
        <topology evidence="1">Multi-pass membrane protein</topology>
    </subcellularLocation>
</comment>
<dbReference type="EMBL" id="JAAGAX010000008">
    <property type="protein sequence ID" value="KAF2305807.1"/>
    <property type="molecule type" value="Genomic_DNA"/>
</dbReference>
<evidence type="ECO:0000256" key="4">
    <source>
        <dbReference type="ARBA" id="ARBA00023136"/>
    </source>
</evidence>
<feature type="domain" description="Receptor ligand binding region" evidence="7">
    <location>
        <begin position="30"/>
        <end position="217"/>
    </location>
</feature>
<dbReference type="Gene3D" id="3.40.50.2300">
    <property type="match status" value="1"/>
</dbReference>
<proteinExistence type="predicted"/>
<dbReference type="PANTHER" id="PTHR34836">
    <property type="entry name" value="OS06G0188250 PROTEIN"/>
    <property type="match status" value="1"/>
</dbReference>
<dbReference type="InterPro" id="IPR015683">
    <property type="entry name" value="Ionotropic_Glu_rcpt"/>
</dbReference>
<dbReference type="InterPro" id="IPR001828">
    <property type="entry name" value="ANF_lig-bd_rcpt"/>
</dbReference>
<evidence type="ECO:0000313" key="8">
    <source>
        <dbReference type="EMBL" id="KAF2305807.1"/>
    </source>
</evidence>
<keyword evidence="4" id="KW-0472">Membrane</keyword>
<dbReference type="PANTHER" id="PTHR34836:SF1">
    <property type="entry name" value="OS09G0428600 PROTEIN"/>
    <property type="match status" value="1"/>
</dbReference>
<name>A0A6A6LZ25_HEVBR</name>
<dbReference type="SUPFAM" id="SSF53822">
    <property type="entry name" value="Periplasmic binding protein-like I"/>
    <property type="match status" value="1"/>
</dbReference>
<evidence type="ECO:0000256" key="5">
    <source>
        <dbReference type="ARBA" id="ARBA00023170"/>
    </source>
</evidence>
<gene>
    <name evidence="8" type="ORF">GH714_008225</name>
</gene>
<comment type="caution">
    <text evidence="8">The sequence shown here is derived from an EMBL/GenBank/DDBJ whole genome shotgun (WGS) entry which is preliminary data.</text>
</comment>
<organism evidence="8 9">
    <name type="scientific">Hevea brasiliensis</name>
    <name type="common">Para rubber tree</name>
    <name type="synonym">Siphonia brasiliensis</name>
    <dbReference type="NCBI Taxonomy" id="3981"/>
    <lineage>
        <taxon>Eukaryota</taxon>
        <taxon>Viridiplantae</taxon>
        <taxon>Streptophyta</taxon>
        <taxon>Embryophyta</taxon>
        <taxon>Tracheophyta</taxon>
        <taxon>Spermatophyta</taxon>
        <taxon>Magnoliopsida</taxon>
        <taxon>eudicotyledons</taxon>
        <taxon>Gunneridae</taxon>
        <taxon>Pentapetalae</taxon>
        <taxon>rosids</taxon>
        <taxon>fabids</taxon>
        <taxon>Malpighiales</taxon>
        <taxon>Euphorbiaceae</taxon>
        <taxon>Crotonoideae</taxon>
        <taxon>Micrandreae</taxon>
        <taxon>Hevea</taxon>
    </lineage>
</organism>
<evidence type="ECO:0000256" key="6">
    <source>
        <dbReference type="ARBA" id="ARBA00023180"/>
    </source>
</evidence>
<evidence type="ECO:0000313" key="9">
    <source>
        <dbReference type="Proteomes" id="UP000467840"/>
    </source>
</evidence>
<dbReference type="InterPro" id="IPR000337">
    <property type="entry name" value="GPCR_3"/>
</dbReference>
<dbReference type="Proteomes" id="UP000467840">
    <property type="component" value="Chromosome 9"/>
</dbReference>
<sequence length="222" mass="24508">MNTMMAQNTTVSVNVGAVLDLENPVANMWLSCINMALSDFYVTHSHYQTRLVLHTRDSMRDIVGAAAAALDLIKNVQVQAILGPNTSMQANFVIDLGEKAQVPIISYSASSPSLTSIRSPYFFRATQNDSTQVNAISAIVQAFGWREAVPIYVDNDYGKGVIPYLTDALQAIDTRIPYRCVISPAATDDEIVEELYKLMTMQTRVFIVHMSPSLGSVFYQSK</sequence>